<reference evidence="2 3" key="1">
    <citation type="submission" date="2017-09" db="EMBL/GenBank/DDBJ databases">
        <authorList>
            <consortium name="International Durum Wheat Genome Sequencing Consortium (IDWGSC)"/>
            <person name="Milanesi L."/>
        </authorList>
    </citation>
    <scope>NUCLEOTIDE SEQUENCE [LARGE SCALE GENOMIC DNA]</scope>
    <source>
        <strain evidence="3">cv. Svevo</strain>
    </source>
</reference>
<sequence length="106" mass="11042">MKASCFLVVLLLAIATESRLSLAAREGSTLGGELGELIAKAGSFLTSAGRAGAKSSVNCIPADMCRRKKVLCGKRCYKTSHAAGAGLDHVPSNRCVVRCKKCVPTC</sequence>
<protein>
    <submittedName>
        <fullName evidence="2">Uncharacterized protein</fullName>
    </submittedName>
</protein>
<evidence type="ECO:0000313" key="3">
    <source>
        <dbReference type="Proteomes" id="UP000324705"/>
    </source>
</evidence>
<dbReference type="EMBL" id="LT934114">
    <property type="protein sequence ID" value="VAH49689.1"/>
    <property type="molecule type" value="Genomic_DNA"/>
</dbReference>
<evidence type="ECO:0000256" key="1">
    <source>
        <dbReference type="SAM" id="SignalP"/>
    </source>
</evidence>
<organism evidence="2 3">
    <name type="scientific">Triticum turgidum subsp. durum</name>
    <name type="common">Durum wheat</name>
    <name type="synonym">Triticum durum</name>
    <dbReference type="NCBI Taxonomy" id="4567"/>
    <lineage>
        <taxon>Eukaryota</taxon>
        <taxon>Viridiplantae</taxon>
        <taxon>Streptophyta</taxon>
        <taxon>Embryophyta</taxon>
        <taxon>Tracheophyta</taxon>
        <taxon>Spermatophyta</taxon>
        <taxon>Magnoliopsida</taxon>
        <taxon>Liliopsida</taxon>
        <taxon>Poales</taxon>
        <taxon>Poaceae</taxon>
        <taxon>BOP clade</taxon>
        <taxon>Pooideae</taxon>
        <taxon>Triticodae</taxon>
        <taxon>Triticeae</taxon>
        <taxon>Triticinae</taxon>
        <taxon>Triticum</taxon>
    </lineage>
</organism>
<feature type="chain" id="PRO_5040333008" evidence="1">
    <location>
        <begin position="24"/>
        <end position="106"/>
    </location>
</feature>
<keyword evidence="3" id="KW-1185">Reference proteome</keyword>
<dbReference type="Proteomes" id="UP000324705">
    <property type="component" value="Chromosome 2B"/>
</dbReference>
<dbReference type="AlphaFoldDB" id="A0A9R1PU65"/>
<gene>
    <name evidence="2" type="ORF">TRITD_2Bv1G184890</name>
</gene>
<name>A0A9R1PU65_TRITD</name>
<evidence type="ECO:0000313" key="2">
    <source>
        <dbReference type="EMBL" id="VAH49689.1"/>
    </source>
</evidence>
<proteinExistence type="predicted"/>
<accession>A0A9R1PU65</accession>
<dbReference type="Gramene" id="TRITD2Bv1G184890.2">
    <property type="protein sequence ID" value="TRITD2Bv1G184890.2"/>
    <property type="gene ID" value="TRITD2Bv1G184890"/>
</dbReference>
<feature type="signal peptide" evidence="1">
    <location>
        <begin position="1"/>
        <end position="23"/>
    </location>
</feature>
<keyword evidence="1" id="KW-0732">Signal</keyword>